<dbReference type="Proteomes" id="UP001243403">
    <property type="component" value="Unassembled WGS sequence"/>
</dbReference>
<evidence type="ECO:0000256" key="2">
    <source>
        <dbReference type="SAM" id="SignalP"/>
    </source>
</evidence>
<feature type="signal peptide" evidence="2">
    <location>
        <begin position="1"/>
        <end position="25"/>
    </location>
</feature>
<accession>A0ABT6VFJ8</accession>
<name>A0ABT6VFJ8_9FLAO</name>
<organism evidence="3 4">
    <name type="scientific">Flavobacterium algoritolerans</name>
    <dbReference type="NCBI Taxonomy" id="3041254"/>
    <lineage>
        <taxon>Bacteria</taxon>
        <taxon>Pseudomonadati</taxon>
        <taxon>Bacteroidota</taxon>
        <taxon>Flavobacteriia</taxon>
        <taxon>Flavobacteriales</taxon>
        <taxon>Flavobacteriaceae</taxon>
        <taxon>Flavobacterium</taxon>
    </lineage>
</organism>
<evidence type="ECO:0000313" key="3">
    <source>
        <dbReference type="EMBL" id="MDI5896238.1"/>
    </source>
</evidence>
<feature type="chain" id="PRO_5045958547" description="Signal peptidase" evidence="2">
    <location>
        <begin position="26"/>
        <end position="72"/>
    </location>
</feature>
<proteinExistence type="predicted"/>
<comment type="caution">
    <text evidence="3">The sequence shown here is derived from an EMBL/GenBank/DDBJ whole genome shotgun (WGS) entry which is preliminary data.</text>
</comment>
<keyword evidence="1" id="KW-1133">Transmembrane helix</keyword>
<keyword evidence="1" id="KW-0472">Membrane</keyword>
<keyword evidence="2" id="KW-0732">Signal</keyword>
<sequence>MKNILLKLYCTLFCTLSSVMLFAQAGDDTPTGDLENTDAPAAPINGKLFVLAIAGIIFAYYTFKKYRKIQGI</sequence>
<keyword evidence="4" id="KW-1185">Reference proteome</keyword>
<keyword evidence="1" id="KW-0812">Transmembrane</keyword>
<evidence type="ECO:0000256" key="1">
    <source>
        <dbReference type="SAM" id="Phobius"/>
    </source>
</evidence>
<dbReference type="EMBL" id="JASCRZ010000008">
    <property type="protein sequence ID" value="MDI5896238.1"/>
    <property type="molecule type" value="Genomic_DNA"/>
</dbReference>
<evidence type="ECO:0008006" key="5">
    <source>
        <dbReference type="Google" id="ProtNLM"/>
    </source>
</evidence>
<feature type="transmembrane region" description="Helical" evidence="1">
    <location>
        <begin position="41"/>
        <end position="63"/>
    </location>
</feature>
<protein>
    <recommendedName>
        <fullName evidence="5">Signal peptidase</fullName>
    </recommendedName>
</protein>
<reference evidence="3 4" key="1">
    <citation type="submission" date="2023-04" db="EMBL/GenBank/DDBJ databases">
        <title>Two novel species of Flavobacterium.</title>
        <authorList>
            <person name="Liu Q."/>
            <person name="Xin Y.-H."/>
        </authorList>
    </citation>
    <scope>NUCLEOTIDE SEQUENCE [LARGE SCALE GENOMIC DNA]</scope>
    <source>
        <strain evidence="3 4">LB1P51</strain>
    </source>
</reference>
<dbReference type="RefSeq" id="WP_282711507.1">
    <property type="nucleotide sequence ID" value="NZ_JASCRZ010000008.1"/>
</dbReference>
<gene>
    <name evidence="3" type="ORF">QLS65_15195</name>
</gene>
<evidence type="ECO:0000313" key="4">
    <source>
        <dbReference type="Proteomes" id="UP001243403"/>
    </source>
</evidence>